<sequence>MDYFLGEFHAHALKGHPDYRVLRRVEGRSPYPRDVPSNAQTGILIHVDTTGPNPDGDEIIVLAMIRFAFTEKGTIFGPLESYLGLNQPKKPIPPYVTRATGITDEAVKGKRINARFVGDFIKTAELIVCHDAARARRFCERLQSDFQHRAWACSRVQIRWSHEGVGCTELPFIAYRQGYFFEGDASRRLEALLEILEMPLPQSGQVAIVALAAAAQRETSQVWALGASYEVREDLRKRGYRWHGGHDGRYRAWVREVDPTQVEAERRFLDSLDVPDLCPIVTTIDATLRFSDRIF</sequence>
<dbReference type="Gene3D" id="3.30.420.10">
    <property type="entry name" value="Ribonuclease H-like superfamily/Ribonuclease H"/>
    <property type="match status" value="1"/>
</dbReference>
<evidence type="ECO:0000313" key="2">
    <source>
        <dbReference type="EMBL" id="SFH19108.1"/>
    </source>
</evidence>
<reference evidence="1 3" key="1">
    <citation type="submission" date="2016-04" db="EMBL/GenBank/DDBJ databases">
        <title>Complete genome sequencing and analysis of CBMB27, Methylobacterium phyllosphaerae isolated from leaf tissues of rice (Oryza sativa L.).</title>
        <authorList>
            <person name="Lee Y."/>
            <person name="Hwangbo K."/>
            <person name="Chung H."/>
            <person name="Yoo J."/>
            <person name="Kim K.Y."/>
            <person name="Sa T.M."/>
            <person name="Um Y."/>
            <person name="Madhaiyan M."/>
        </authorList>
    </citation>
    <scope>NUCLEOTIDE SEQUENCE [LARGE SCALE GENOMIC DNA]</scope>
    <source>
        <strain evidence="1 3">CBMB27</strain>
    </source>
</reference>
<name>A0AAE8HTW1_9HYPH</name>
<dbReference type="SUPFAM" id="SSF53098">
    <property type="entry name" value="Ribonuclease H-like"/>
    <property type="match status" value="1"/>
</dbReference>
<dbReference type="GO" id="GO:0003676">
    <property type="term" value="F:nucleic acid binding"/>
    <property type="evidence" value="ECO:0007669"/>
    <property type="project" value="InterPro"/>
</dbReference>
<protein>
    <submittedName>
        <fullName evidence="1">Clustering-based subsystem</fullName>
        <ecNumber evidence="1">2.7.7.7</ecNumber>
    </submittedName>
    <submittedName>
        <fullName evidence="2">DNA polymerase-3 subunit epsilon</fullName>
    </submittedName>
</protein>
<keyword evidence="1" id="KW-0808">Transferase</keyword>
<dbReference type="RefSeq" id="WP_075381600.1">
    <property type="nucleotide sequence ID" value="NZ_CP015367.1"/>
</dbReference>
<dbReference type="KEGG" id="mphy:MCBMB27_05275"/>
<keyword evidence="3" id="KW-1185">Reference proteome</keyword>
<reference evidence="2 4" key="2">
    <citation type="submission" date="2016-10" db="EMBL/GenBank/DDBJ databases">
        <authorList>
            <person name="Varghese N."/>
            <person name="Submissions S."/>
        </authorList>
    </citation>
    <scope>NUCLEOTIDE SEQUENCE [LARGE SCALE GENOMIC DNA]</scope>
    <source>
        <strain evidence="2 4">CBMB27</strain>
    </source>
</reference>
<dbReference type="Proteomes" id="UP000185487">
    <property type="component" value="Chromosome"/>
</dbReference>
<evidence type="ECO:0000313" key="4">
    <source>
        <dbReference type="Proteomes" id="UP000199140"/>
    </source>
</evidence>
<dbReference type="EMBL" id="CP015367">
    <property type="protein sequence ID" value="APT34566.1"/>
    <property type="molecule type" value="Genomic_DNA"/>
</dbReference>
<dbReference type="GO" id="GO:0003887">
    <property type="term" value="F:DNA-directed DNA polymerase activity"/>
    <property type="evidence" value="ECO:0007669"/>
    <property type="project" value="UniProtKB-EC"/>
</dbReference>
<dbReference type="EMBL" id="FOPK01000016">
    <property type="protein sequence ID" value="SFH19108.1"/>
    <property type="molecule type" value="Genomic_DNA"/>
</dbReference>
<keyword evidence="1" id="KW-0548">Nucleotidyltransferase</keyword>
<dbReference type="EC" id="2.7.7.7" evidence="1"/>
<organism evidence="2 4">
    <name type="scientific">Methylobacterium phyllosphaerae</name>
    <dbReference type="NCBI Taxonomy" id="418223"/>
    <lineage>
        <taxon>Bacteria</taxon>
        <taxon>Pseudomonadati</taxon>
        <taxon>Pseudomonadota</taxon>
        <taxon>Alphaproteobacteria</taxon>
        <taxon>Hyphomicrobiales</taxon>
        <taxon>Methylobacteriaceae</taxon>
        <taxon>Methylobacterium</taxon>
    </lineage>
</organism>
<dbReference type="InterPro" id="IPR036397">
    <property type="entry name" value="RNaseH_sf"/>
</dbReference>
<dbReference type="InterPro" id="IPR012337">
    <property type="entry name" value="RNaseH-like_sf"/>
</dbReference>
<dbReference type="Proteomes" id="UP000199140">
    <property type="component" value="Unassembled WGS sequence"/>
</dbReference>
<dbReference type="NCBIfam" id="NF006615">
    <property type="entry name" value="PRK09182.1"/>
    <property type="match status" value="1"/>
</dbReference>
<dbReference type="AlphaFoldDB" id="A0AAE8HTW1"/>
<evidence type="ECO:0000313" key="1">
    <source>
        <dbReference type="EMBL" id="APT34566.1"/>
    </source>
</evidence>
<gene>
    <name evidence="1" type="ORF">MCBMB27_05275</name>
    <name evidence="2" type="ORF">SAMN05192567_11622</name>
</gene>
<accession>A0AAE8HTW1</accession>
<proteinExistence type="predicted"/>
<evidence type="ECO:0000313" key="3">
    <source>
        <dbReference type="Proteomes" id="UP000185487"/>
    </source>
</evidence>